<dbReference type="Pfam" id="PF14691">
    <property type="entry name" value="Fer4_20"/>
    <property type="match status" value="1"/>
</dbReference>
<proteinExistence type="predicted"/>
<dbReference type="RefSeq" id="WP_102950581.1">
    <property type="nucleotide sequence ID" value="NZ_CP024847.1"/>
</dbReference>
<evidence type="ECO:0000259" key="7">
    <source>
        <dbReference type="Pfam" id="PF14691"/>
    </source>
</evidence>
<keyword evidence="1" id="KW-0004">4Fe-4S</keyword>
<evidence type="ECO:0000256" key="2">
    <source>
        <dbReference type="ARBA" id="ARBA00022723"/>
    </source>
</evidence>
<dbReference type="FunFam" id="1.10.1060.10:FF:000004">
    <property type="entry name" value="Glutamate synthase, small subunit"/>
    <property type="match status" value="1"/>
</dbReference>
<name>A0A2I7N4C2_9NEIS</name>
<keyword evidence="4" id="KW-0408">Iron</keyword>
<dbReference type="SUPFAM" id="SSF51971">
    <property type="entry name" value="Nucleotide-binding domain"/>
    <property type="match status" value="2"/>
</dbReference>
<dbReference type="SUPFAM" id="SSF46548">
    <property type="entry name" value="alpha-helical ferredoxin"/>
    <property type="match status" value="1"/>
</dbReference>
<dbReference type="GO" id="GO:0016491">
    <property type="term" value="F:oxidoreductase activity"/>
    <property type="evidence" value="ECO:0007669"/>
    <property type="project" value="UniProtKB-KW"/>
</dbReference>
<dbReference type="InterPro" id="IPR009051">
    <property type="entry name" value="Helical_ferredxn"/>
</dbReference>
<dbReference type="KEGG" id="nba:CUN60_02850"/>
<dbReference type="Gene3D" id="3.50.50.60">
    <property type="entry name" value="FAD/NAD(P)-binding domain"/>
    <property type="match status" value="2"/>
</dbReference>
<evidence type="ECO:0000256" key="3">
    <source>
        <dbReference type="ARBA" id="ARBA00023002"/>
    </source>
</evidence>
<dbReference type="Pfam" id="PF07992">
    <property type="entry name" value="Pyr_redox_2"/>
    <property type="match status" value="1"/>
</dbReference>
<dbReference type="PRINTS" id="PR00419">
    <property type="entry name" value="ADXRDTASE"/>
</dbReference>
<feature type="domain" description="Dihydroprymidine dehydrogenase" evidence="7">
    <location>
        <begin position="25"/>
        <end position="133"/>
    </location>
</feature>
<dbReference type="NCBIfam" id="TIGR01318">
    <property type="entry name" value="gltD_gamma_fam"/>
    <property type="match status" value="1"/>
</dbReference>
<evidence type="ECO:0000256" key="5">
    <source>
        <dbReference type="ARBA" id="ARBA00023014"/>
    </source>
</evidence>
<dbReference type="InterPro" id="IPR006006">
    <property type="entry name" value="GltD-like"/>
</dbReference>
<dbReference type="Gene3D" id="1.10.1060.10">
    <property type="entry name" value="Alpha-helical ferredoxin"/>
    <property type="match status" value="1"/>
</dbReference>
<dbReference type="Proteomes" id="UP000236655">
    <property type="component" value="Chromosome"/>
</dbReference>
<evidence type="ECO:0000256" key="1">
    <source>
        <dbReference type="ARBA" id="ARBA00022485"/>
    </source>
</evidence>
<dbReference type="EMBL" id="CP024847">
    <property type="protein sequence ID" value="AUR51281.1"/>
    <property type="molecule type" value="Genomic_DNA"/>
</dbReference>
<dbReference type="GO" id="GO:0046872">
    <property type="term" value="F:metal ion binding"/>
    <property type="evidence" value="ECO:0007669"/>
    <property type="project" value="UniProtKB-KW"/>
</dbReference>
<keyword evidence="9" id="KW-1185">Reference proteome</keyword>
<protein>
    <submittedName>
        <fullName evidence="8">Glutamate synthase small subunit</fullName>
    </submittedName>
</protein>
<evidence type="ECO:0000313" key="8">
    <source>
        <dbReference type="EMBL" id="AUR51281.1"/>
    </source>
</evidence>
<evidence type="ECO:0000256" key="4">
    <source>
        <dbReference type="ARBA" id="ARBA00023004"/>
    </source>
</evidence>
<keyword evidence="2" id="KW-0479">Metal-binding</keyword>
<gene>
    <name evidence="8" type="ORF">CUN60_02850</name>
</gene>
<organism evidence="8 9">
    <name type="scientific">Aquella oligotrophica</name>
    <dbReference type="NCBI Taxonomy" id="2067065"/>
    <lineage>
        <taxon>Bacteria</taxon>
        <taxon>Pseudomonadati</taxon>
        <taxon>Pseudomonadota</taxon>
        <taxon>Betaproteobacteria</taxon>
        <taxon>Neisseriales</taxon>
        <taxon>Neisseriaceae</taxon>
        <taxon>Aquella</taxon>
    </lineage>
</organism>
<dbReference type="InterPro" id="IPR028261">
    <property type="entry name" value="DPD_II"/>
</dbReference>
<keyword evidence="3" id="KW-0560">Oxidoreductase</keyword>
<keyword evidence="5" id="KW-0411">Iron-sulfur</keyword>
<dbReference type="InterPro" id="IPR023753">
    <property type="entry name" value="FAD/NAD-binding_dom"/>
</dbReference>
<feature type="domain" description="FAD/NAD(P)-binding" evidence="6">
    <location>
        <begin position="146"/>
        <end position="451"/>
    </location>
</feature>
<dbReference type="PANTHER" id="PTHR42783">
    <property type="entry name" value="GLUTAMATE SYNTHASE [NADPH] SMALL CHAIN"/>
    <property type="match status" value="1"/>
</dbReference>
<sequence>MKKNVNKFIETNRQDPAKINLEERKSRFIEIYQPLANEQLKDQSERCLDCGNPYCQWKCPVHNYIPLWLKLANEGRIIDAAKLSHSTNAFPEICGRVCPQDRLCEGSCTLENGFGAVTIGNIEKYISDEAFKLGWKPDYPEKKSDKKVAIIGAGPAGLACADRLLQAGINVVIYDRNSFIGGLLTFGIPAFKLEKEIIKNRYQLLLDAGAEFKLGIEIGKDIELTELVASHAAVFIATGTYQSLSEPAILNHGIFHTEAIDYLQQVNQDLIDNKEISLKGSIEGKKIVVLGGGDTTMDCIRTSIRLGASKVTGIYRRNEKSMPGSKREYQNACEEGSEFIFNSQPVGLIIRDEKLHAVKFVKTEQVTNSDGKTSLEHIAGSEFEIEADVVITAFGFKPEQYQWLTQHQVQTDHHGRIRVQKERLQTANPKIFAGGDIVRGASLVVHAIADGIAAAREIKEFIEGN</sequence>
<reference evidence="9" key="1">
    <citation type="submission" date="2017-11" db="EMBL/GenBank/DDBJ databases">
        <authorList>
            <person name="Chan K.G."/>
            <person name="Lee L.S."/>
        </authorList>
    </citation>
    <scope>NUCLEOTIDE SEQUENCE [LARGE SCALE GENOMIC DNA]</scope>
    <source>
        <strain evidence="9">DSM 100970</strain>
    </source>
</reference>
<evidence type="ECO:0000259" key="6">
    <source>
        <dbReference type="Pfam" id="PF07992"/>
    </source>
</evidence>
<dbReference type="OrthoDB" id="9803192at2"/>
<dbReference type="GO" id="GO:0051539">
    <property type="term" value="F:4 iron, 4 sulfur cluster binding"/>
    <property type="evidence" value="ECO:0007669"/>
    <property type="project" value="UniProtKB-KW"/>
</dbReference>
<dbReference type="AlphaFoldDB" id="A0A2I7N4C2"/>
<dbReference type="PANTHER" id="PTHR42783:SF3">
    <property type="entry name" value="GLUTAMATE SYNTHASE [NADPH] SMALL CHAIN-RELATED"/>
    <property type="match status" value="1"/>
</dbReference>
<accession>A0A2I7N4C2</accession>
<evidence type="ECO:0000313" key="9">
    <source>
        <dbReference type="Proteomes" id="UP000236655"/>
    </source>
</evidence>
<dbReference type="InterPro" id="IPR036188">
    <property type="entry name" value="FAD/NAD-bd_sf"/>
</dbReference>